<sequence length="116" mass="13389">MDRGGQRWTEVGRDGQRWTEVDRGGKRWTDAQREDWTQSSSPGPDPDRTEELADWEKFRSHQLRRISCSVLSARERGSEQFHSVPDSVPVSDPGSRLDRDLVRSFICPARLFTCIL</sequence>
<feature type="compositionally biased region" description="Basic and acidic residues" evidence="1">
    <location>
        <begin position="1"/>
        <end position="36"/>
    </location>
</feature>
<evidence type="ECO:0000313" key="3">
    <source>
        <dbReference type="Proteomes" id="UP001283361"/>
    </source>
</evidence>
<proteinExistence type="predicted"/>
<comment type="caution">
    <text evidence="2">The sequence shown here is derived from an EMBL/GenBank/DDBJ whole genome shotgun (WGS) entry which is preliminary data.</text>
</comment>
<evidence type="ECO:0000313" key="2">
    <source>
        <dbReference type="EMBL" id="KAK3785711.1"/>
    </source>
</evidence>
<keyword evidence="3" id="KW-1185">Reference proteome</keyword>
<accession>A0AAE1AES2</accession>
<feature type="region of interest" description="Disordered" evidence="1">
    <location>
        <begin position="1"/>
        <end position="50"/>
    </location>
</feature>
<reference evidence="2" key="1">
    <citation type="journal article" date="2023" name="G3 (Bethesda)">
        <title>A reference genome for the long-term kleptoplast-retaining sea slug Elysia crispata morphotype clarki.</title>
        <authorList>
            <person name="Eastman K.E."/>
            <person name="Pendleton A.L."/>
            <person name="Shaikh M.A."/>
            <person name="Suttiyut T."/>
            <person name="Ogas R."/>
            <person name="Tomko P."/>
            <person name="Gavelis G."/>
            <person name="Widhalm J.R."/>
            <person name="Wisecaver J.H."/>
        </authorList>
    </citation>
    <scope>NUCLEOTIDE SEQUENCE</scope>
    <source>
        <strain evidence="2">ECLA1</strain>
    </source>
</reference>
<dbReference type="AlphaFoldDB" id="A0AAE1AES2"/>
<gene>
    <name evidence="2" type="ORF">RRG08_055542</name>
</gene>
<dbReference type="Proteomes" id="UP001283361">
    <property type="component" value="Unassembled WGS sequence"/>
</dbReference>
<dbReference type="EMBL" id="JAWDGP010002078">
    <property type="protein sequence ID" value="KAK3785711.1"/>
    <property type="molecule type" value="Genomic_DNA"/>
</dbReference>
<organism evidence="2 3">
    <name type="scientific">Elysia crispata</name>
    <name type="common">lettuce slug</name>
    <dbReference type="NCBI Taxonomy" id="231223"/>
    <lineage>
        <taxon>Eukaryota</taxon>
        <taxon>Metazoa</taxon>
        <taxon>Spiralia</taxon>
        <taxon>Lophotrochozoa</taxon>
        <taxon>Mollusca</taxon>
        <taxon>Gastropoda</taxon>
        <taxon>Heterobranchia</taxon>
        <taxon>Euthyneura</taxon>
        <taxon>Panpulmonata</taxon>
        <taxon>Sacoglossa</taxon>
        <taxon>Placobranchoidea</taxon>
        <taxon>Plakobranchidae</taxon>
        <taxon>Elysia</taxon>
    </lineage>
</organism>
<evidence type="ECO:0000256" key="1">
    <source>
        <dbReference type="SAM" id="MobiDB-lite"/>
    </source>
</evidence>
<protein>
    <submittedName>
        <fullName evidence="2">Uncharacterized protein</fullName>
    </submittedName>
</protein>
<name>A0AAE1AES2_9GAST</name>